<feature type="region of interest" description="Disordered" evidence="1">
    <location>
        <begin position="1"/>
        <end position="22"/>
    </location>
</feature>
<feature type="compositionally biased region" description="Acidic residues" evidence="1">
    <location>
        <begin position="81"/>
        <end position="97"/>
    </location>
</feature>
<comment type="caution">
    <text evidence="2">The sequence shown here is derived from an EMBL/GenBank/DDBJ whole genome shotgun (WGS) entry which is preliminary data.</text>
</comment>
<evidence type="ECO:0008006" key="4">
    <source>
        <dbReference type="Google" id="ProtNLM"/>
    </source>
</evidence>
<accession>A0A2N5VB66</accession>
<feature type="compositionally biased region" description="Low complexity" evidence="1">
    <location>
        <begin position="62"/>
        <end position="76"/>
    </location>
</feature>
<organism evidence="2 3">
    <name type="scientific">Puccinia coronata f. sp. avenae</name>
    <dbReference type="NCBI Taxonomy" id="200324"/>
    <lineage>
        <taxon>Eukaryota</taxon>
        <taxon>Fungi</taxon>
        <taxon>Dikarya</taxon>
        <taxon>Basidiomycota</taxon>
        <taxon>Pucciniomycotina</taxon>
        <taxon>Pucciniomycetes</taxon>
        <taxon>Pucciniales</taxon>
        <taxon>Pucciniaceae</taxon>
        <taxon>Puccinia</taxon>
    </lineage>
</organism>
<dbReference type="Proteomes" id="UP000235392">
    <property type="component" value="Unassembled WGS sequence"/>
</dbReference>
<dbReference type="AlphaFoldDB" id="A0A2N5VB66"/>
<dbReference type="EMBL" id="PGCI01000033">
    <property type="protein sequence ID" value="PLW47224.1"/>
    <property type="molecule type" value="Genomic_DNA"/>
</dbReference>
<gene>
    <name evidence="2" type="ORF">PCASD_02308</name>
</gene>
<protein>
    <recommendedName>
        <fullName evidence="4">Retrotransposon gag domain-containing protein</fullName>
    </recommendedName>
</protein>
<feature type="region of interest" description="Disordered" evidence="1">
    <location>
        <begin position="43"/>
        <end position="109"/>
    </location>
</feature>
<proteinExistence type="predicted"/>
<evidence type="ECO:0000256" key="1">
    <source>
        <dbReference type="SAM" id="MobiDB-lite"/>
    </source>
</evidence>
<sequence length="366" mass="42163">MDKTLQEMQETSERMKVQQDKMNQFEDSLKEMHDMMAMFLEQSKSPKDVPLPETPLQKGRTPRFTTSTPFTGRTTGLDTTIQDDEESLIDSSEEEEPQPTRNRSYRKLPDEEKGVVLDTKKLNVEFDGSKVELFIKRVEKIAILQKAGGRDVALQLPFMIKDRKISECIEYMEGHENCDWELLKKELISKWGRATPKRRFDESSVSNLVSKYSDKGGIQTKEEYRTFIGELEEILAYLTRMEYEDINAESGEPLWRAIALEIRREIAQDPAHDKKLKKTKDGKALVPKLAQLKDYVEASLSVLDLEVGGKSMKKLSKAPEFKKALQKGLYRLQPPAVTLARGDQCYIGRPDRFYVGRAHRYIRTKA</sequence>
<evidence type="ECO:0000313" key="3">
    <source>
        <dbReference type="Proteomes" id="UP000235392"/>
    </source>
</evidence>
<evidence type="ECO:0000313" key="2">
    <source>
        <dbReference type="EMBL" id="PLW47224.1"/>
    </source>
</evidence>
<reference evidence="2 3" key="1">
    <citation type="submission" date="2017-11" db="EMBL/GenBank/DDBJ databases">
        <title>De novo assembly and phasing of dikaryotic genomes from two isolates of Puccinia coronata f. sp. avenae, the causal agent of oat crown rust.</title>
        <authorList>
            <person name="Miller M.E."/>
            <person name="Zhang Y."/>
            <person name="Omidvar V."/>
            <person name="Sperschneider J."/>
            <person name="Schwessinger B."/>
            <person name="Raley C."/>
            <person name="Palmer J.M."/>
            <person name="Garnica D."/>
            <person name="Upadhyaya N."/>
            <person name="Rathjen J."/>
            <person name="Taylor J.M."/>
            <person name="Park R.F."/>
            <person name="Dodds P.N."/>
            <person name="Hirsch C.D."/>
            <person name="Kianian S.F."/>
            <person name="Figueroa M."/>
        </authorList>
    </citation>
    <scope>NUCLEOTIDE SEQUENCE [LARGE SCALE GENOMIC DNA]</scope>
    <source>
        <strain evidence="2">12SD80</strain>
    </source>
</reference>
<name>A0A2N5VB66_9BASI</name>